<keyword evidence="2" id="KW-0548">Nucleotidyltransferase</keyword>
<protein>
    <submittedName>
        <fullName evidence="2">Group II intron reverse transcriptase/maturase</fullName>
        <ecNumber evidence="2">2.7.7.49</ecNumber>
    </submittedName>
</protein>
<gene>
    <name evidence="2" type="primary">ltrA</name>
    <name evidence="2" type="ORF">FMM72_16295</name>
</gene>
<dbReference type="InterPro" id="IPR000477">
    <property type="entry name" value="RT_dom"/>
</dbReference>
<dbReference type="CDD" id="cd01651">
    <property type="entry name" value="RT_G2_intron"/>
    <property type="match status" value="1"/>
</dbReference>
<dbReference type="Proteomes" id="UP000462501">
    <property type="component" value="Unassembled WGS sequence"/>
</dbReference>
<dbReference type="Pfam" id="PF00078">
    <property type="entry name" value="RVT_1"/>
    <property type="match status" value="1"/>
</dbReference>
<dbReference type="PANTHER" id="PTHR34047:SF8">
    <property type="entry name" value="PROTEIN YKFC"/>
    <property type="match status" value="1"/>
</dbReference>
<evidence type="ECO:0000313" key="2">
    <source>
        <dbReference type="EMBL" id="NDO40748.1"/>
    </source>
</evidence>
<keyword evidence="2" id="KW-0808">Transferase</keyword>
<name>A0A845T0P7_9FIRM</name>
<dbReference type="RefSeq" id="WP_162222010.1">
    <property type="nucleotide sequence ID" value="NZ_VIQT01000024.1"/>
</dbReference>
<feature type="domain" description="Reverse transcriptase" evidence="1">
    <location>
        <begin position="86"/>
        <end position="350"/>
    </location>
</feature>
<dbReference type="EC" id="2.7.7.49" evidence="2"/>
<sequence>MTVKKLQKKAKLRNAEYFGLQEVLDRLYAQSAENKRFTVLMELVAADENILLAYRNISKNKGSKTAGTDGKTVRYLSKFTNTALIHYIKRRLEQYQPQPVRRVEIPKGDTGKTRPLGIPTIADRLIQQCFLQILEPICEAKFHERSNGFRPNRSAEHALAQCYAMIQKRGLHYVVDIDIKGFFDNVSHGKLLKQMWNMGIQDKRVLSIISAMLKAEVAGIGFPQKGTPQGGIISPLLSNIVLNELDWWIASQWENMPTRKNREYARSDNGVIDKSQKYEMLRKGSALKECYIVRYADDFKIFCRKRSDAVKLFAATRDWLKERLGLDISPEKSRIVNLKRQYSDFLGFKLRAVRKGVKSNGTAKYAVESHMNDKAVKKVKRQTREMVKRIQSPANVNEEYKAIGAYNAYVSGIHNYYRYATHISKDIHKIALGITRTMQNRLRERLQKQGNPLPAYIAERYGRSKQIRYVSGQAVIPIGYVQTKAPLYKRREVNQYTEQGRRSIHKNLELLVTETVHILIHATDSEVIARLVQTLRLNTRQRAKLNTLRKIAGLFSI</sequence>
<dbReference type="SUPFAM" id="SSF56672">
    <property type="entry name" value="DNA/RNA polymerases"/>
    <property type="match status" value="1"/>
</dbReference>
<accession>A0A845T0P7</accession>
<dbReference type="GO" id="GO:0003964">
    <property type="term" value="F:RNA-directed DNA polymerase activity"/>
    <property type="evidence" value="ECO:0007669"/>
    <property type="project" value="UniProtKB-KW"/>
</dbReference>
<dbReference type="InterPro" id="IPR030931">
    <property type="entry name" value="Group_II_RT_mat"/>
</dbReference>
<comment type="caution">
    <text evidence="2">The sequence shown here is derived from an EMBL/GenBank/DDBJ whole genome shotgun (WGS) entry which is preliminary data.</text>
</comment>
<proteinExistence type="predicted"/>
<reference evidence="2 3" key="1">
    <citation type="submission" date="2019-06" db="EMBL/GenBank/DDBJ databases">
        <title>Draft genome sequences of 15 bacterial species constituting the stable defined intestinal microbiota of the GM15 gnotobiotic mouse model.</title>
        <authorList>
            <person name="Elie C."/>
            <person name="Mathieu A."/>
            <person name="Saliou A."/>
            <person name="Darnaud M."/>
            <person name="Leulier F."/>
            <person name="Tamellini A."/>
        </authorList>
    </citation>
    <scope>NUCLEOTIDE SEQUENCE [LARGE SCALE GENOMIC DNA]</scope>
    <source>
        <strain evidence="2 3">JM4-15</strain>
    </source>
</reference>
<dbReference type="AlphaFoldDB" id="A0A845T0P7"/>
<dbReference type="PANTHER" id="PTHR34047">
    <property type="entry name" value="NUCLEAR INTRON MATURASE 1, MITOCHONDRIAL-RELATED"/>
    <property type="match status" value="1"/>
</dbReference>
<dbReference type="PROSITE" id="PS50878">
    <property type="entry name" value="RT_POL"/>
    <property type="match status" value="1"/>
</dbReference>
<evidence type="ECO:0000313" key="3">
    <source>
        <dbReference type="Proteomes" id="UP000462501"/>
    </source>
</evidence>
<dbReference type="NCBIfam" id="TIGR04416">
    <property type="entry name" value="group_II_RT_mat"/>
    <property type="match status" value="1"/>
</dbReference>
<evidence type="ECO:0000259" key="1">
    <source>
        <dbReference type="PROSITE" id="PS50878"/>
    </source>
</evidence>
<keyword evidence="2" id="KW-0695">RNA-directed DNA polymerase</keyword>
<organism evidence="2 3">
    <name type="scientific">Anaerotruncus colihominis</name>
    <dbReference type="NCBI Taxonomy" id="169435"/>
    <lineage>
        <taxon>Bacteria</taxon>
        <taxon>Bacillati</taxon>
        <taxon>Bacillota</taxon>
        <taxon>Clostridia</taxon>
        <taxon>Eubacteriales</taxon>
        <taxon>Oscillospiraceae</taxon>
        <taxon>Anaerotruncus</taxon>
    </lineage>
</organism>
<dbReference type="InterPro" id="IPR051083">
    <property type="entry name" value="GrpII_Intron_Splice-Mob/Def"/>
</dbReference>
<dbReference type="InterPro" id="IPR043502">
    <property type="entry name" value="DNA/RNA_pol_sf"/>
</dbReference>
<dbReference type="EMBL" id="VIQT01000024">
    <property type="protein sequence ID" value="NDO40748.1"/>
    <property type="molecule type" value="Genomic_DNA"/>
</dbReference>